<reference evidence="3 4" key="1">
    <citation type="journal article" date="2011" name="Stand. Genomic Sci.">
        <title>High quality draft genome sequence of Segniliparus rugosus CDC 945(T)= (ATCC BAA-974(T)).</title>
        <authorList>
            <person name="Earl A.M."/>
            <person name="Desjardins C.A."/>
            <person name="Fitzgerald M.G."/>
            <person name="Arachchi H.M."/>
            <person name="Zeng Q."/>
            <person name="Mehta T."/>
            <person name="Griggs A."/>
            <person name="Birren B.W."/>
            <person name="Toney N.C."/>
            <person name="Carr J."/>
            <person name="Posey J."/>
            <person name="Butler W.R."/>
        </authorList>
    </citation>
    <scope>NUCLEOTIDE SEQUENCE [LARGE SCALE GENOMIC DNA]</scope>
    <source>
        <strain evidence="4">ATCC BAA-974 / DSM 45345 / CCUG 50838 / CIP 108380 / JCM 13579 / CDC 945</strain>
    </source>
</reference>
<dbReference type="Pfam" id="PF03992">
    <property type="entry name" value="ABM"/>
    <property type="match status" value="1"/>
</dbReference>
<feature type="compositionally biased region" description="Basic and acidic residues" evidence="1">
    <location>
        <begin position="83"/>
        <end position="94"/>
    </location>
</feature>
<dbReference type="InterPro" id="IPR007138">
    <property type="entry name" value="ABM_dom"/>
</dbReference>
<dbReference type="STRING" id="679197.HMPREF9336_04081"/>
<feature type="domain" description="ABM" evidence="2">
    <location>
        <begin position="4"/>
        <end position="78"/>
    </location>
</feature>
<gene>
    <name evidence="3" type="ORF">HMPREF9336_04081</name>
</gene>
<feature type="compositionally biased region" description="Basic and acidic residues" evidence="1">
    <location>
        <begin position="118"/>
        <end position="134"/>
    </location>
</feature>
<organism evidence="3 4">
    <name type="scientific">Segniliparus rugosus (strain ATCC BAA-974 / DSM 45345 / CCUG 50838 / CIP 108380 / JCM 13579 / CDC 945)</name>
    <dbReference type="NCBI Taxonomy" id="679197"/>
    <lineage>
        <taxon>Bacteria</taxon>
        <taxon>Bacillati</taxon>
        <taxon>Actinomycetota</taxon>
        <taxon>Actinomycetes</taxon>
        <taxon>Mycobacteriales</taxon>
        <taxon>Segniliparaceae</taxon>
        <taxon>Segniliparus</taxon>
    </lineage>
</organism>
<evidence type="ECO:0000256" key="1">
    <source>
        <dbReference type="SAM" id="MobiDB-lite"/>
    </source>
</evidence>
<proteinExistence type="predicted"/>
<dbReference type="EMBL" id="ACZI02000001">
    <property type="protein sequence ID" value="ERG69385.1"/>
    <property type="molecule type" value="Genomic_DNA"/>
</dbReference>
<feature type="region of interest" description="Disordered" evidence="1">
    <location>
        <begin position="83"/>
        <end position="148"/>
    </location>
</feature>
<dbReference type="HOGENOM" id="CLU_828722_0_0_11"/>
<dbReference type="AlphaFoldDB" id="U1M2P7"/>
<evidence type="ECO:0000259" key="2">
    <source>
        <dbReference type="Pfam" id="PF03992"/>
    </source>
</evidence>
<dbReference type="SUPFAM" id="SSF54909">
    <property type="entry name" value="Dimeric alpha+beta barrel"/>
    <property type="match status" value="1"/>
</dbReference>
<evidence type="ECO:0000313" key="3">
    <source>
        <dbReference type="EMBL" id="ERG69385.1"/>
    </source>
</evidence>
<protein>
    <recommendedName>
        <fullName evidence="2">ABM domain-containing protein</fullName>
    </recommendedName>
</protein>
<dbReference type="eggNOG" id="COG1359">
    <property type="taxonomic scope" value="Bacteria"/>
</dbReference>
<accession>U1M2P7</accession>
<comment type="caution">
    <text evidence="3">The sequence shown here is derived from an EMBL/GenBank/DDBJ whole genome shotgun (WGS) entry which is preliminary data.</text>
</comment>
<dbReference type="Gene3D" id="3.30.70.100">
    <property type="match status" value="1"/>
</dbReference>
<feature type="region of interest" description="Disordered" evidence="1">
    <location>
        <begin position="301"/>
        <end position="335"/>
    </location>
</feature>
<feature type="compositionally biased region" description="Basic and acidic residues" evidence="1">
    <location>
        <begin position="301"/>
        <end position="317"/>
    </location>
</feature>
<dbReference type="Proteomes" id="UP000004816">
    <property type="component" value="Unassembled WGS sequence"/>
</dbReference>
<dbReference type="eggNOG" id="COG0693">
    <property type="taxonomic scope" value="Bacteria"/>
</dbReference>
<name>U1M2P7_SEGRC</name>
<dbReference type="InterPro" id="IPR011008">
    <property type="entry name" value="Dimeric_a/b-barrel"/>
</dbReference>
<evidence type="ECO:0000313" key="4">
    <source>
        <dbReference type="Proteomes" id="UP000004816"/>
    </source>
</evidence>
<sequence>MNCHVLVRFYVHPDKREAFIGAAIFDAEGFPAFEAGRLRFEVLGDVDNPNRFYLDEAHRDQAAFEQCSDEATIQKFREPIRLVRTRPEPPEHVRATGQPPRRSAMNTAGKEGAVQHPQRRDARDEPPARIERLRPQALPSRTRTSDIGPVQTWLNDTEHDTMALPDLPLAAARLKDYDALGGTVNADILRASGLARPAGIALGPRLKARGLVCHGPRSLSRPASCPARHPPRAHPIRSDIRQRRQRMSGPAVVMSVTNDWLSGHVKGAPAHSRCSSRSLLRSTAFRACLVLGRRPRQELQEHARLEERGRSSRRRDLSTCFRPRIPDRPPTITEP</sequence>
<keyword evidence="4" id="KW-1185">Reference proteome</keyword>